<dbReference type="AlphaFoldDB" id="A0AAN6YT64"/>
<protein>
    <submittedName>
        <fullName evidence="2">CoA-transferase family III</fullName>
    </submittedName>
</protein>
<organism evidence="2 3">
    <name type="scientific">Canariomyces notabilis</name>
    <dbReference type="NCBI Taxonomy" id="2074819"/>
    <lineage>
        <taxon>Eukaryota</taxon>
        <taxon>Fungi</taxon>
        <taxon>Dikarya</taxon>
        <taxon>Ascomycota</taxon>
        <taxon>Pezizomycotina</taxon>
        <taxon>Sordariomycetes</taxon>
        <taxon>Sordariomycetidae</taxon>
        <taxon>Sordariales</taxon>
        <taxon>Chaetomiaceae</taxon>
        <taxon>Canariomyces</taxon>
    </lineage>
</organism>
<dbReference type="PANTHER" id="PTHR48229">
    <property type="entry name" value="CAIB/BAIF FAMILY ENZYME (AFU_ORTHOLOGUE AFUA_1G05360)-RELATED"/>
    <property type="match status" value="1"/>
</dbReference>
<dbReference type="InterPro" id="IPR023606">
    <property type="entry name" value="CoA-Trfase_III_dom_1_sf"/>
</dbReference>
<reference evidence="2" key="2">
    <citation type="submission" date="2023-05" db="EMBL/GenBank/DDBJ databases">
        <authorList>
            <consortium name="Lawrence Berkeley National Laboratory"/>
            <person name="Steindorff A."/>
            <person name="Hensen N."/>
            <person name="Bonometti L."/>
            <person name="Westerberg I."/>
            <person name="Brannstrom I.O."/>
            <person name="Guillou S."/>
            <person name="Cros-Aarteil S."/>
            <person name="Calhoun S."/>
            <person name="Haridas S."/>
            <person name="Kuo A."/>
            <person name="Mondo S."/>
            <person name="Pangilinan J."/>
            <person name="Riley R."/>
            <person name="Labutti K."/>
            <person name="Andreopoulos B."/>
            <person name="Lipzen A."/>
            <person name="Chen C."/>
            <person name="Yanf M."/>
            <person name="Daum C."/>
            <person name="Ng V."/>
            <person name="Clum A."/>
            <person name="Ohm R."/>
            <person name="Martin F."/>
            <person name="Silar P."/>
            <person name="Natvig D."/>
            <person name="Lalanne C."/>
            <person name="Gautier V."/>
            <person name="Ament-Velasquez S.L."/>
            <person name="Kruys A."/>
            <person name="Hutchinson M.I."/>
            <person name="Powell A.J."/>
            <person name="Barry K."/>
            <person name="Miller A.N."/>
            <person name="Grigoriev I.V."/>
            <person name="Debuchy R."/>
            <person name="Gladieux P."/>
            <person name="Thoren M.H."/>
            <person name="Johannesson H."/>
        </authorList>
    </citation>
    <scope>NUCLEOTIDE SEQUENCE</scope>
    <source>
        <strain evidence="2">CBS 508.74</strain>
    </source>
</reference>
<dbReference type="InterPro" id="IPR003673">
    <property type="entry name" value="CoA-Trfase_fam_III"/>
</dbReference>
<name>A0AAN6YT64_9PEZI</name>
<dbReference type="Gene3D" id="3.40.50.10540">
    <property type="entry name" value="Crotonobetainyl-coa:carnitine coa-transferase, domain 1"/>
    <property type="match status" value="1"/>
</dbReference>
<comment type="similarity">
    <text evidence="1">Belongs to the CoA-transferase III family.</text>
</comment>
<evidence type="ECO:0000256" key="1">
    <source>
        <dbReference type="ARBA" id="ARBA00008383"/>
    </source>
</evidence>
<dbReference type="Proteomes" id="UP001302812">
    <property type="component" value="Unassembled WGS sequence"/>
</dbReference>
<dbReference type="RefSeq" id="XP_064670019.1">
    <property type="nucleotide sequence ID" value="XM_064817737.1"/>
</dbReference>
<evidence type="ECO:0000313" key="3">
    <source>
        <dbReference type="Proteomes" id="UP001302812"/>
    </source>
</evidence>
<dbReference type="PANTHER" id="PTHR48229:SF1">
    <property type="entry name" value="ALPHA METHYLACYL-COA RACEMASE-RELATED"/>
    <property type="match status" value="1"/>
</dbReference>
<comment type="caution">
    <text evidence="2">The sequence shown here is derived from an EMBL/GenBank/DDBJ whole genome shotgun (WGS) entry which is preliminary data.</text>
</comment>
<evidence type="ECO:0000313" key="2">
    <source>
        <dbReference type="EMBL" id="KAK4112449.1"/>
    </source>
</evidence>
<proteinExistence type="inferred from homology"/>
<reference evidence="2" key="1">
    <citation type="journal article" date="2023" name="Mol. Phylogenet. Evol.">
        <title>Genome-scale phylogeny and comparative genomics of the fungal order Sordariales.</title>
        <authorList>
            <person name="Hensen N."/>
            <person name="Bonometti L."/>
            <person name="Westerberg I."/>
            <person name="Brannstrom I.O."/>
            <person name="Guillou S."/>
            <person name="Cros-Aarteil S."/>
            <person name="Calhoun S."/>
            <person name="Haridas S."/>
            <person name="Kuo A."/>
            <person name="Mondo S."/>
            <person name="Pangilinan J."/>
            <person name="Riley R."/>
            <person name="LaButti K."/>
            <person name="Andreopoulos B."/>
            <person name="Lipzen A."/>
            <person name="Chen C."/>
            <person name="Yan M."/>
            <person name="Daum C."/>
            <person name="Ng V."/>
            <person name="Clum A."/>
            <person name="Steindorff A."/>
            <person name="Ohm R.A."/>
            <person name="Martin F."/>
            <person name="Silar P."/>
            <person name="Natvig D.O."/>
            <person name="Lalanne C."/>
            <person name="Gautier V."/>
            <person name="Ament-Velasquez S.L."/>
            <person name="Kruys A."/>
            <person name="Hutchinson M.I."/>
            <person name="Powell A.J."/>
            <person name="Barry K."/>
            <person name="Miller A.N."/>
            <person name="Grigoriev I.V."/>
            <person name="Debuchy R."/>
            <person name="Gladieux P."/>
            <person name="Hiltunen Thoren M."/>
            <person name="Johannesson H."/>
        </authorList>
    </citation>
    <scope>NUCLEOTIDE SEQUENCE</scope>
    <source>
        <strain evidence="2">CBS 508.74</strain>
    </source>
</reference>
<accession>A0AAN6YT64</accession>
<dbReference type="GeneID" id="89941862"/>
<dbReference type="InterPro" id="IPR052985">
    <property type="entry name" value="CoA-trans_III_biosynth/detox"/>
</dbReference>
<sequence>MAHEPRIADIYGPGTYADRAFVPVPREAERIFRLLVAQTPGFPGNEALLPKVRFEGDDSPVLPGPIKAVPIAAALHAMAGVLGDEIFALRGLENKNRRIAVNTTHAALWLATPCLVYLDGQSLPSLAQQKKLRSLLPDWEQGWHSTPLKQRGTGIYRTKKPDVWYCLHGSFDIPAMLRTFGMDPDKPDIKTPAEAAAYITEHTSRYLPEELELTNLMTSQCGTICFTPAAWRNSTMGRAASERPLIDVLPQPAHSIPLPPVPFAPFRQQATSDPSPGPTYDQRPLSGIKVLSLTRIIAGPQLGTLLAALGATVIRVSAPHLADVNTLQLTLTAGQRTVGLDLRRAEDRAAVQRLLDQADVFVQGFRPGALARFRLARDDVLAVAARRGWGIVHVDESCFGDHGASPYAARPGWQQVADCATGVAHVMGRALGLDAGECVLPALPVSDMLCGLVGAVGVMMGLRERAVKGGSWVVSASLVRGNMFALEEEVGLYSEEVVKECQQRFQWGEMRAEHGVLDLMQTVWKGWNGDEIMKEYLKEDSGWFQSWDKTAFGEGSRLSILRPVTRFVRGENGEEERGVTPKWQSPSVPYAWEMKEDVGRLLFSHPRLPDALSKHVE</sequence>
<dbReference type="SUPFAM" id="SSF89796">
    <property type="entry name" value="CoA-transferase family III (CaiB/BaiF)"/>
    <property type="match status" value="2"/>
</dbReference>
<keyword evidence="3" id="KW-1185">Reference proteome</keyword>
<dbReference type="GO" id="GO:0003824">
    <property type="term" value="F:catalytic activity"/>
    <property type="evidence" value="ECO:0007669"/>
    <property type="project" value="InterPro"/>
</dbReference>
<dbReference type="Pfam" id="PF02515">
    <property type="entry name" value="CoA_transf_3"/>
    <property type="match status" value="1"/>
</dbReference>
<dbReference type="EMBL" id="MU853342">
    <property type="protein sequence ID" value="KAK4112449.1"/>
    <property type="molecule type" value="Genomic_DNA"/>
</dbReference>
<gene>
    <name evidence="2" type="ORF">N656DRAFT_798241</name>
</gene>